<sequence>MCSGVGMDSDSGATTTRCGSWTRTGARDVDVKMIDHMTERVNGIGDRRRSTMRVGHLNRDAEKIRRVCVEATVKLMAQLYEMTDPTTHRDVGRAMITIANSVPLRCICVGISPYENGILPTFATALAYSPMKCSGSTPSIQVLSQCMSMCASSIKYAYSRKAKVPVPDWVMNRGMYTARFAYMLRCSYACLAVGVAFVNSSPVITDNAAKMVRSMSLFSEWLGCVIGIHSRFGHKLTVVCMGKDAEMSVKNCFKANKGMINDVNYSSTANPALISRMNVNKIKSEDPITRQVTKREVVVDMCMGINEVPSVSTIFDWNIYPDEVLVENMNMDTISSLTRQLVDHVPEQLLDRFIDLIAKTYAKMDDDAIMSMMVGVPNGSDTASNAGMGIYEQATVPNDTIQQESTFINPFENMGTSTIRGGGIDAGTGSSRTPFVNTGSDNNMRQTEGPPMVGKRSTIAQLIDPTGKSVSQQTILISSMLKSVQETTTVYKESQKDMVTLANRQVDVVRQMNMRGIVDSDTKEAMIEYLEMFKDRLEHYVTKLIEAYGIFAGLPHVIEGDRGVYEQETQPVAPLMRRYDGSTMHESIYVSTVEKVRRDESLNTAMGTGTDNNTSFHNPFISDEGTGTATISNTDLGPPADLSTTMDTTHIERAKAILSGYARRVIGTDQNMRTKLLGTKVTLSDGDKSIYEMMLILVCEYMSVKGNPSDDLIDNLFSCMGEYDDEDTELCKNTFVGAIKNRTEAMNLLTQLGG</sequence>
<accession>A0ABQ8FPB7</accession>
<name>A0ABQ8FPB7_9PEZI</name>
<proteinExistence type="predicted"/>
<reference evidence="2 3" key="1">
    <citation type="journal article" date="2021" name="Nat. Commun.">
        <title>Genetic determinants of endophytism in the Arabidopsis root mycobiome.</title>
        <authorList>
            <person name="Mesny F."/>
            <person name="Miyauchi S."/>
            <person name="Thiergart T."/>
            <person name="Pickel B."/>
            <person name="Atanasova L."/>
            <person name="Karlsson M."/>
            <person name="Huettel B."/>
            <person name="Barry K.W."/>
            <person name="Haridas S."/>
            <person name="Chen C."/>
            <person name="Bauer D."/>
            <person name="Andreopoulos W."/>
            <person name="Pangilinan J."/>
            <person name="LaButti K."/>
            <person name="Riley R."/>
            <person name="Lipzen A."/>
            <person name="Clum A."/>
            <person name="Drula E."/>
            <person name="Henrissat B."/>
            <person name="Kohler A."/>
            <person name="Grigoriev I.V."/>
            <person name="Martin F.M."/>
            <person name="Hacquard S."/>
        </authorList>
    </citation>
    <scope>NUCLEOTIDE SEQUENCE [LARGE SCALE GENOMIC DNA]</scope>
    <source>
        <strain evidence="2 3">MPI-SDFR-AT-0080</strain>
    </source>
</reference>
<keyword evidence="3" id="KW-1185">Reference proteome</keyword>
<comment type="caution">
    <text evidence="2">The sequence shown here is derived from an EMBL/GenBank/DDBJ whole genome shotgun (WGS) entry which is preliminary data.</text>
</comment>
<feature type="region of interest" description="Disordered" evidence="1">
    <location>
        <begin position="426"/>
        <end position="454"/>
    </location>
</feature>
<gene>
    <name evidence="2" type="ORF">B0J12DRAFT_692604</name>
</gene>
<evidence type="ECO:0000313" key="3">
    <source>
        <dbReference type="Proteomes" id="UP000774617"/>
    </source>
</evidence>
<feature type="compositionally biased region" description="Polar residues" evidence="1">
    <location>
        <begin position="428"/>
        <end position="446"/>
    </location>
</feature>
<dbReference type="Proteomes" id="UP000774617">
    <property type="component" value="Unassembled WGS sequence"/>
</dbReference>
<organism evidence="2 3">
    <name type="scientific">Macrophomina phaseolina</name>
    <dbReference type="NCBI Taxonomy" id="35725"/>
    <lineage>
        <taxon>Eukaryota</taxon>
        <taxon>Fungi</taxon>
        <taxon>Dikarya</taxon>
        <taxon>Ascomycota</taxon>
        <taxon>Pezizomycotina</taxon>
        <taxon>Dothideomycetes</taxon>
        <taxon>Dothideomycetes incertae sedis</taxon>
        <taxon>Botryosphaeriales</taxon>
        <taxon>Botryosphaeriaceae</taxon>
        <taxon>Macrophomina</taxon>
    </lineage>
</organism>
<evidence type="ECO:0000313" key="2">
    <source>
        <dbReference type="EMBL" id="KAH7001761.1"/>
    </source>
</evidence>
<evidence type="ECO:0000256" key="1">
    <source>
        <dbReference type="SAM" id="MobiDB-lite"/>
    </source>
</evidence>
<protein>
    <submittedName>
        <fullName evidence="2">Uncharacterized protein</fullName>
    </submittedName>
</protein>
<dbReference type="EMBL" id="JAGTJR010000146">
    <property type="protein sequence ID" value="KAH7001761.1"/>
    <property type="molecule type" value="Genomic_DNA"/>
</dbReference>